<feature type="region of interest" description="Disordered" evidence="2">
    <location>
        <begin position="1"/>
        <end position="62"/>
    </location>
</feature>
<evidence type="ECO:0000259" key="3">
    <source>
        <dbReference type="SMART" id="SM01406"/>
    </source>
</evidence>
<gene>
    <name evidence="5 6 7 8" type="primary">LOC106818181</name>
</gene>
<evidence type="ECO:0000256" key="1">
    <source>
        <dbReference type="SAM" id="Coils"/>
    </source>
</evidence>
<feature type="compositionally biased region" description="Basic and acidic residues" evidence="2">
    <location>
        <begin position="82"/>
        <end position="124"/>
    </location>
</feature>
<evidence type="ECO:0000313" key="5">
    <source>
        <dbReference type="RefSeq" id="XP_014678392.1"/>
    </source>
</evidence>
<dbReference type="RefSeq" id="XP_014678392.1">
    <property type="nucleotide sequence ID" value="XM_014822906.1"/>
</dbReference>
<evidence type="ECO:0000313" key="8">
    <source>
        <dbReference type="RefSeq" id="XP_014678395.1"/>
    </source>
</evidence>
<proteinExistence type="predicted"/>
<feature type="compositionally biased region" description="Basic residues" evidence="2">
    <location>
        <begin position="24"/>
        <end position="39"/>
    </location>
</feature>
<evidence type="ECO:0000313" key="6">
    <source>
        <dbReference type="RefSeq" id="XP_014678393.1"/>
    </source>
</evidence>
<dbReference type="SMART" id="SM01406">
    <property type="entry name" value="PAPA-1"/>
    <property type="match status" value="1"/>
</dbReference>
<organism evidence="4 5">
    <name type="scientific">Priapulus caudatus</name>
    <name type="common">Priapulid worm</name>
    <dbReference type="NCBI Taxonomy" id="37621"/>
    <lineage>
        <taxon>Eukaryota</taxon>
        <taxon>Metazoa</taxon>
        <taxon>Ecdysozoa</taxon>
        <taxon>Scalidophora</taxon>
        <taxon>Priapulida</taxon>
        <taxon>Priapulimorpha</taxon>
        <taxon>Priapulimorphida</taxon>
        <taxon>Priapulidae</taxon>
        <taxon>Priapulus</taxon>
    </lineage>
</organism>
<evidence type="ECO:0000313" key="4">
    <source>
        <dbReference type="Proteomes" id="UP000695022"/>
    </source>
</evidence>
<keyword evidence="4" id="KW-1185">Reference proteome</keyword>
<dbReference type="InterPro" id="IPR007529">
    <property type="entry name" value="Znf_HIT"/>
</dbReference>
<feature type="region of interest" description="Disordered" evidence="2">
    <location>
        <begin position="78"/>
        <end position="130"/>
    </location>
</feature>
<keyword evidence="1" id="KW-0175">Coiled coil</keyword>
<dbReference type="Pfam" id="PF04438">
    <property type="entry name" value="zf-HIT"/>
    <property type="match status" value="1"/>
</dbReference>
<dbReference type="Gene3D" id="3.30.60.190">
    <property type="match status" value="1"/>
</dbReference>
<feature type="coiled-coil region" evidence="1">
    <location>
        <begin position="195"/>
        <end position="222"/>
    </location>
</feature>
<name>A0ABM1F1S1_PRICU</name>
<sequence>MMDDQSGDDEILNVVEDDAIVGNQKKHKKHKHKKHKKRQEKFDRDEDDDSPELSSPSKPALKLKIKIGGETFGEKSVSIDAVSKDKIKPSKRQEKAEKAKEQPWLISEDKPKGGKKGDASVKVEDSDEEERWLDALEAGDLDDMGELKRDRNTSLMTARQRSLLDRQEDMLRREQEELLIPIDLEPVVVTPEQLEQRKQKSLKRKEMAIEKKEKEKKNTVNRLLYKQDSKRGGRGKASSKTTSLVSYRKTLDGITLSFPAGMEFPLRAQRTTPPPPARVCGVDGCENVRKYSCPRTGMSLCSLQCYKKNLRRHCNSGESVTL</sequence>
<reference evidence="5 6" key="1">
    <citation type="submission" date="2025-05" db="UniProtKB">
        <authorList>
            <consortium name="RefSeq"/>
        </authorList>
    </citation>
    <scope>IDENTIFICATION</scope>
</reference>
<dbReference type="InterPro" id="IPR029523">
    <property type="entry name" value="INO80B/Ies2"/>
</dbReference>
<dbReference type="RefSeq" id="XP_014678395.1">
    <property type="nucleotide sequence ID" value="XM_014822909.1"/>
</dbReference>
<feature type="compositionally biased region" description="Acidic residues" evidence="2">
    <location>
        <begin position="1"/>
        <end position="19"/>
    </location>
</feature>
<dbReference type="Pfam" id="PF04795">
    <property type="entry name" value="PAPA-1"/>
    <property type="match status" value="1"/>
</dbReference>
<feature type="domain" description="INO80 complex subunit B-like conserved region" evidence="3">
    <location>
        <begin position="192"/>
        <end position="262"/>
    </location>
</feature>
<dbReference type="Proteomes" id="UP000695022">
    <property type="component" value="Unplaced"/>
</dbReference>
<dbReference type="PANTHER" id="PTHR21561:SF12">
    <property type="entry name" value="INO80 COMPLEX SUBUNIT B"/>
    <property type="match status" value="1"/>
</dbReference>
<dbReference type="RefSeq" id="XP_014678394.1">
    <property type="nucleotide sequence ID" value="XM_014822908.1"/>
</dbReference>
<dbReference type="RefSeq" id="XP_014678393.1">
    <property type="nucleotide sequence ID" value="XM_014822907.1"/>
</dbReference>
<dbReference type="PANTHER" id="PTHR21561">
    <property type="entry name" value="INO80 COMPLEX SUBUNIT B"/>
    <property type="match status" value="1"/>
</dbReference>
<evidence type="ECO:0000256" key="2">
    <source>
        <dbReference type="SAM" id="MobiDB-lite"/>
    </source>
</evidence>
<accession>A0ABM1F1S1</accession>
<dbReference type="GeneID" id="106818181"/>
<protein>
    <submittedName>
        <fullName evidence="5 6">INO80 complex subunit B-like</fullName>
    </submittedName>
</protein>
<dbReference type="CDD" id="cd23021">
    <property type="entry name" value="zf-HIT_IN80B"/>
    <property type="match status" value="1"/>
</dbReference>
<dbReference type="InterPro" id="IPR006880">
    <property type="entry name" value="INO80B_C"/>
</dbReference>
<evidence type="ECO:0000313" key="7">
    <source>
        <dbReference type="RefSeq" id="XP_014678394.1"/>
    </source>
</evidence>